<proteinExistence type="predicted"/>
<name>A0A849BV08_9NOCA</name>
<dbReference type="SFLD" id="SFLDG01216">
    <property type="entry name" value="thioether_bond_formation_requi"/>
    <property type="match status" value="1"/>
</dbReference>
<dbReference type="SFLD" id="SFLDG01067">
    <property type="entry name" value="SPASM/twitch_domain_containing"/>
    <property type="match status" value="1"/>
</dbReference>
<comment type="caution">
    <text evidence="7">The sequence shown here is derived from an EMBL/GenBank/DDBJ whole genome shotgun (WGS) entry which is preliminary data.</text>
</comment>
<organism evidence="7 8">
    <name type="scientific">Nocardia uniformis</name>
    <dbReference type="NCBI Taxonomy" id="53432"/>
    <lineage>
        <taxon>Bacteria</taxon>
        <taxon>Bacillati</taxon>
        <taxon>Actinomycetota</taxon>
        <taxon>Actinomycetes</taxon>
        <taxon>Mycobacteriales</taxon>
        <taxon>Nocardiaceae</taxon>
        <taxon>Nocardia</taxon>
    </lineage>
</organism>
<dbReference type="SFLD" id="SFLDS00029">
    <property type="entry name" value="Radical_SAM"/>
    <property type="match status" value="1"/>
</dbReference>
<dbReference type="SFLD" id="SFLDF00365">
    <property type="entry name" value="thuricin_CD_(TrnCD-like)"/>
    <property type="match status" value="1"/>
</dbReference>
<protein>
    <submittedName>
        <fullName evidence="7">Radical SAM protein</fullName>
    </submittedName>
</protein>
<keyword evidence="8" id="KW-1185">Reference proteome</keyword>
<gene>
    <name evidence="7" type="ORF">HLB23_11265</name>
</gene>
<dbReference type="Pfam" id="PF04055">
    <property type="entry name" value="Radical_SAM"/>
    <property type="match status" value="1"/>
</dbReference>
<dbReference type="Proteomes" id="UP000586827">
    <property type="component" value="Unassembled WGS sequence"/>
</dbReference>
<dbReference type="InterPro" id="IPR013785">
    <property type="entry name" value="Aldolase_TIM"/>
</dbReference>
<dbReference type="GO" id="GO:0051536">
    <property type="term" value="F:iron-sulfur cluster binding"/>
    <property type="evidence" value="ECO:0007669"/>
    <property type="project" value="UniProtKB-KW"/>
</dbReference>
<dbReference type="AlphaFoldDB" id="A0A849BV08"/>
<dbReference type="EMBL" id="JABELX010000004">
    <property type="protein sequence ID" value="NNH70433.1"/>
    <property type="molecule type" value="Genomic_DNA"/>
</dbReference>
<dbReference type="SUPFAM" id="SSF102114">
    <property type="entry name" value="Radical SAM enzymes"/>
    <property type="match status" value="1"/>
</dbReference>
<dbReference type="PANTHER" id="PTHR11228:SF7">
    <property type="entry name" value="PQQA PEPTIDE CYCLASE"/>
    <property type="match status" value="1"/>
</dbReference>
<evidence type="ECO:0000256" key="1">
    <source>
        <dbReference type="ARBA" id="ARBA00022691"/>
    </source>
</evidence>
<keyword evidence="2" id="KW-0479">Metal-binding</keyword>
<dbReference type="GO" id="GO:0003824">
    <property type="term" value="F:catalytic activity"/>
    <property type="evidence" value="ECO:0007669"/>
    <property type="project" value="InterPro"/>
</dbReference>
<dbReference type="InterPro" id="IPR023885">
    <property type="entry name" value="4Fe4S-binding_SPASM_dom"/>
</dbReference>
<evidence type="ECO:0000256" key="2">
    <source>
        <dbReference type="ARBA" id="ARBA00022723"/>
    </source>
</evidence>
<evidence type="ECO:0000256" key="3">
    <source>
        <dbReference type="ARBA" id="ARBA00023004"/>
    </source>
</evidence>
<dbReference type="SFLD" id="SFLDG01386">
    <property type="entry name" value="main_SPASM_domain-containing"/>
    <property type="match status" value="1"/>
</dbReference>
<dbReference type="GO" id="GO:0046872">
    <property type="term" value="F:metal ion binding"/>
    <property type="evidence" value="ECO:0007669"/>
    <property type="project" value="UniProtKB-KW"/>
</dbReference>
<dbReference type="InterPro" id="IPR007197">
    <property type="entry name" value="rSAM"/>
</dbReference>
<keyword evidence="4" id="KW-0411">Iron-sulfur</keyword>
<dbReference type="Pfam" id="PF13186">
    <property type="entry name" value="SPASM"/>
    <property type="match status" value="1"/>
</dbReference>
<accession>A0A849BV08</accession>
<evidence type="ECO:0000259" key="6">
    <source>
        <dbReference type="Pfam" id="PF13186"/>
    </source>
</evidence>
<evidence type="ECO:0000256" key="4">
    <source>
        <dbReference type="ARBA" id="ARBA00023014"/>
    </source>
</evidence>
<evidence type="ECO:0000313" key="7">
    <source>
        <dbReference type="EMBL" id="NNH70433.1"/>
    </source>
</evidence>
<sequence length="296" mass="32108">MPATEPPPRRGASFLWLELTERCQLSCTHCYADSGPTKSHGAMTNNDWMSVIDDAADIGVREIQFIGGEPTLHPALPQLIQHASSHGIATEVYSNLIRIRADIWGTLVEHNVRLATSYYSDQPEQHTLITGNALAHKRTTENISKAITLGIPVRVGIVSVLADQRIDEARQLLTDLGVEDVEVDHVRRAGRANKEVDTPLEELCGQCAGDVLAVYPDGVVHPCVFTRSLQVGDVLESSLRQVIDSPQLATARTAIGNATAENQRHRDGSCGPNCHPVCHPGCRPVCAPRSICNPLG</sequence>
<feature type="domain" description="4Fe4S-binding SPASM" evidence="6">
    <location>
        <begin position="207"/>
        <end position="274"/>
    </location>
</feature>
<dbReference type="Gene3D" id="3.20.20.70">
    <property type="entry name" value="Aldolase class I"/>
    <property type="match status" value="1"/>
</dbReference>
<dbReference type="PANTHER" id="PTHR11228">
    <property type="entry name" value="RADICAL SAM DOMAIN PROTEIN"/>
    <property type="match status" value="1"/>
</dbReference>
<dbReference type="InterPro" id="IPR050377">
    <property type="entry name" value="Radical_SAM_PqqE_MftC-like"/>
</dbReference>
<feature type="domain" description="Radical SAM core" evidence="5">
    <location>
        <begin position="18"/>
        <end position="161"/>
    </location>
</feature>
<dbReference type="InterPro" id="IPR058240">
    <property type="entry name" value="rSAM_sf"/>
</dbReference>
<reference evidence="7 8" key="1">
    <citation type="submission" date="2020-05" db="EMBL/GenBank/DDBJ databases">
        <title>MicrobeNet Type strains.</title>
        <authorList>
            <person name="Nicholson A.C."/>
        </authorList>
    </citation>
    <scope>NUCLEOTIDE SEQUENCE [LARGE SCALE GENOMIC DNA]</scope>
    <source>
        <strain evidence="7 8">JCM 3224</strain>
    </source>
</reference>
<evidence type="ECO:0000259" key="5">
    <source>
        <dbReference type="Pfam" id="PF04055"/>
    </source>
</evidence>
<keyword evidence="1" id="KW-0949">S-adenosyl-L-methionine</keyword>
<evidence type="ECO:0000313" key="8">
    <source>
        <dbReference type="Proteomes" id="UP000586827"/>
    </source>
</evidence>
<dbReference type="CDD" id="cd01335">
    <property type="entry name" value="Radical_SAM"/>
    <property type="match status" value="1"/>
</dbReference>
<keyword evidence="3" id="KW-0408">Iron</keyword>